<organism evidence="1 2">
    <name type="scientific">Puccinia sorghi</name>
    <dbReference type="NCBI Taxonomy" id="27349"/>
    <lineage>
        <taxon>Eukaryota</taxon>
        <taxon>Fungi</taxon>
        <taxon>Dikarya</taxon>
        <taxon>Basidiomycota</taxon>
        <taxon>Pucciniomycotina</taxon>
        <taxon>Pucciniomycetes</taxon>
        <taxon>Pucciniales</taxon>
        <taxon>Pucciniaceae</taxon>
        <taxon>Puccinia</taxon>
    </lineage>
</organism>
<gene>
    <name evidence="1" type="ORF">VP01_1265g4</name>
</gene>
<proteinExistence type="predicted"/>
<dbReference type="EMBL" id="LAVV01002954">
    <property type="protein sequence ID" value="KNZ62483.1"/>
    <property type="molecule type" value="Genomic_DNA"/>
</dbReference>
<evidence type="ECO:0000313" key="2">
    <source>
        <dbReference type="Proteomes" id="UP000037035"/>
    </source>
</evidence>
<protein>
    <submittedName>
        <fullName evidence="1">Uncharacterized protein</fullName>
    </submittedName>
</protein>
<dbReference type="VEuPathDB" id="FungiDB:VP01_1265g4"/>
<dbReference type="AlphaFoldDB" id="A0A0L6VP26"/>
<reference evidence="1 2" key="1">
    <citation type="submission" date="2015-08" db="EMBL/GenBank/DDBJ databases">
        <title>Next Generation Sequencing and Analysis of the Genome of Puccinia sorghi L Schw, the Causal Agent of Maize Common Rust.</title>
        <authorList>
            <person name="Rochi L."/>
            <person name="Burguener G."/>
            <person name="Darino M."/>
            <person name="Turjanski A."/>
            <person name="Kreff E."/>
            <person name="Dieguez M.J."/>
            <person name="Sacco F."/>
        </authorList>
    </citation>
    <scope>NUCLEOTIDE SEQUENCE [LARGE SCALE GENOMIC DNA]</scope>
    <source>
        <strain evidence="1 2">RO10H11247</strain>
    </source>
</reference>
<keyword evidence="2" id="KW-1185">Reference proteome</keyword>
<dbReference type="Proteomes" id="UP000037035">
    <property type="component" value="Unassembled WGS sequence"/>
</dbReference>
<accession>A0A0L6VP26</accession>
<name>A0A0L6VP26_9BASI</name>
<sequence>MKRDNSSSTKNLHGHLEKVHHLTNPKLLKEPKLPIWTWPNGASQGLCSLSAFLY</sequence>
<evidence type="ECO:0000313" key="1">
    <source>
        <dbReference type="EMBL" id="KNZ62483.1"/>
    </source>
</evidence>
<comment type="caution">
    <text evidence="1">The sequence shown here is derived from an EMBL/GenBank/DDBJ whole genome shotgun (WGS) entry which is preliminary data.</text>
</comment>